<dbReference type="PROSITE" id="PS51387">
    <property type="entry name" value="FAD_PCMH"/>
    <property type="match status" value="1"/>
</dbReference>
<evidence type="ECO:0000256" key="7">
    <source>
        <dbReference type="ARBA" id="ARBA00038897"/>
    </source>
</evidence>
<keyword evidence="4" id="KW-0274">FAD</keyword>
<comment type="cofactor">
    <cofactor evidence="1">
        <name>FAD</name>
        <dbReference type="ChEBI" id="CHEBI:57692"/>
    </cofactor>
</comment>
<feature type="domain" description="FAD-binding PCMH-type" evidence="8">
    <location>
        <begin position="38"/>
        <end position="217"/>
    </location>
</feature>
<dbReference type="Gene3D" id="3.30.465.10">
    <property type="match status" value="1"/>
</dbReference>
<evidence type="ECO:0000256" key="4">
    <source>
        <dbReference type="ARBA" id="ARBA00022827"/>
    </source>
</evidence>
<dbReference type="FunFam" id="1.10.45.10:FF:000001">
    <property type="entry name" value="D-lactate dehydrogenase mitochondrial"/>
    <property type="match status" value="1"/>
</dbReference>
<dbReference type="Gene3D" id="1.10.45.10">
    <property type="entry name" value="Vanillyl-alcohol Oxidase, Chain A, domain 4"/>
    <property type="match status" value="1"/>
</dbReference>
<dbReference type="InterPro" id="IPR016166">
    <property type="entry name" value="FAD-bd_PCMH"/>
</dbReference>
<reference evidence="9" key="1">
    <citation type="submission" date="2022-09" db="EMBL/GenBank/DDBJ databases">
        <title>Diverse halophilic archaea isolated from saline environments.</title>
        <authorList>
            <person name="Cui H.-L."/>
        </authorList>
    </citation>
    <scope>NUCLEOTIDE SEQUENCE</scope>
    <source>
        <strain evidence="9">ZS-35-S2</strain>
    </source>
</reference>
<proteinExistence type="inferred from homology"/>
<evidence type="ECO:0000259" key="8">
    <source>
        <dbReference type="PROSITE" id="PS51387"/>
    </source>
</evidence>
<dbReference type="SUPFAM" id="SSF55103">
    <property type="entry name" value="FAD-linked oxidases, C-terminal domain"/>
    <property type="match status" value="1"/>
</dbReference>
<dbReference type="Pfam" id="PF01565">
    <property type="entry name" value="FAD_binding_4"/>
    <property type="match status" value="1"/>
</dbReference>
<accession>A0A9E7R5L2</accession>
<dbReference type="Gene3D" id="3.30.70.2740">
    <property type="match status" value="1"/>
</dbReference>
<evidence type="ECO:0000256" key="2">
    <source>
        <dbReference type="ARBA" id="ARBA00008000"/>
    </source>
</evidence>
<dbReference type="InterPro" id="IPR016171">
    <property type="entry name" value="Vanillyl_alc_oxidase_C-sub2"/>
</dbReference>
<name>A0A9E7R5L2_9EURY</name>
<evidence type="ECO:0000256" key="1">
    <source>
        <dbReference type="ARBA" id="ARBA00001974"/>
    </source>
</evidence>
<dbReference type="InterPro" id="IPR016164">
    <property type="entry name" value="FAD-linked_Oxase-like_C"/>
</dbReference>
<dbReference type="GO" id="GO:1903457">
    <property type="term" value="P:lactate catabolic process"/>
    <property type="evidence" value="ECO:0007669"/>
    <property type="project" value="TreeGrafter"/>
</dbReference>
<evidence type="ECO:0000313" key="10">
    <source>
        <dbReference type="Proteomes" id="UP001057580"/>
    </source>
</evidence>
<dbReference type="FunFam" id="3.30.70.2740:FF:000001">
    <property type="entry name" value="D-lactate dehydrogenase mitochondrial"/>
    <property type="match status" value="1"/>
</dbReference>
<dbReference type="EMBL" id="CP104003">
    <property type="protein sequence ID" value="UWM55987.1"/>
    <property type="molecule type" value="Genomic_DNA"/>
</dbReference>
<dbReference type="PANTHER" id="PTHR11748:SF111">
    <property type="entry name" value="D-LACTATE DEHYDROGENASE, MITOCHONDRIAL-RELATED"/>
    <property type="match status" value="1"/>
</dbReference>
<keyword evidence="3" id="KW-0285">Flavoprotein</keyword>
<dbReference type="KEGG" id="ssai:N0B31_06780"/>
<dbReference type="AlphaFoldDB" id="A0A9E7R5L2"/>
<evidence type="ECO:0000256" key="6">
    <source>
        <dbReference type="ARBA" id="ARBA00023002"/>
    </source>
</evidence>
<comment type="similarity">
    <text evidence="2">Belongs to the FAD-binding oxidoreductase/transferase type 4 family.</text>
</comment>
<dbReference type="RefSeq" id="WP_260595107.1">
    <property type="nucleotide sequence ID" value="NZ_CP104003.1"/>
</dbReference>
<keyword evidence="10" id="KW-1185">Reference proteome</keyword>
<dbReference type="EC" id="1.1.2.4" evidence="7"/>
<gene>
    <name evidence="9" type="ORF">N0B31_06780</name>
</gene>
<keyword evidence="6" id="KW-0560">Oxidoreductase</keyword>
<dbReference type="GO" id="GO:0008720">
    <property type="term" value="F:D-lactate dehydrogenase (NAD+) activity"/>
    <property type="evidence" value="ECO:0007669"/>
    <property type="project" value="TreeGrafter"/>
</dbReference>
<dbReference type="GO" id="GO:0071949">
    <property type="term" value="F:FAD binding"/>
    <property type="evidence" value="ECO:0007669"/>
    <property type="project" value="InterPro"/>
</dbReference>
<dbReference type="SUPFAM" id="SSF56176">
    <property type="entry name" value="FAD-binding/transporter-associated domain-like"/>
    <property type="match status" value="1"/>
</dbReference>
<sequence>MSYDCSFLEDLLAAAQVSFGDADRESHAADWGAQEAGTGVTPDAVVWPESTDDVATVLAAANEREVPVTPYAAGTSLEGNAVPKFAGISMDLTRMNDVLEVRPDDFQIDVEPGVMGNVIDETVASHGMFFPPMPSSANLSTIGGMIVNDASGQKTVKYGEVADWVLELEVVTAEGEVLTCGSKAVKTSAGYNLKDLLVGSEGTLGVVTRATLRLEGLPEQIRGGRAVFSTLVDATNAVFDAVRSGVDVAKIELVDDVAAEMANAYLDTGLPDAPMIFLEFHANHGIEEEIAFCESIFESHDVERFEMADEESMGELWRARSELAFALQSYDPDLKPLHPGDITVPISKYPEIIRYAKELGAEHDILVPTFGHAGDGNVHYSVMVDPDDEAMLAAGEEVYDAVVKRAIELGGTATGEHGIGMGKRQYLELEHGAAGVEMMRRVKRAFDPKDILNPGKVFPETIEEGGRVRLTPDDD</sequence>
<organism evidence="9 10">
    <name type="scientific">Salinirubellus salinus</name>
    <dbReference type="NCBI Taxonomy" id="1364945"/>
    <lineage>
        <taxon>Archaea</taxon>
        <taxon>Methanobacteriati</taxon>
        <taxon>Methanobacteriota</taxon>
        <taxon>Stenosarchaea group</taxon>
        <taxon>Halobacteria</taxon>
        <taxon>Halobacteriales</taxon>
        <taxon>Natronomonadaceae</taxon>
        <taxon>Salinirubellus</taxon>
    </lineage>
</organism>
<keyword evidence="5" id="KW-0809">Transit peptide</keyword>
<dbReference type="Proteomes" id="UP001057580">
    <property type="component" value="Chromosome"/>
</dbReference>
<dbReference type="GO" id="GO:0004458">
    <property type="term" value="F:D-lactate dehydrogenase (cytochrome) activity"/>
    <property type="evidence" value="ECO:0007669"/>
    <property type="project" value="UniProtKB-EC"/>
</dbReference>
<evidence type="ECO:0000256" key="3">
    <source>
        <dbReference type="ARBA" id="ARBA00022630"/>
    </source>
</evidence>
<dbReference type="Pfam" id="PF02913">
    <property type="entry name" value="FAD-oxidase_C"/>
    <property type="match status" value="1"/>
</dbReference>
<evidence type="ECO:0000313" key="9">
    <source>
        <dbReference type="EMBL" id="UWM55987.1"/>
    </source>
</evidence>
<protein>
    <recommendedName>
        <fullName evidence="7">D-lactate dehydrogenase (cytochrome)</fullName>
        <ecNumber evidence="7">1.1.2.4</ecNumber>
    </recommendedName>
</protein>
<dbReference type="InterPro" id="IPR036318">
    <property type="entry name" value="FAD-bd_PCMH-like_sf"/>
</dbReference>
<evidence type="ECO:0000256" key="5">
    <source>
        <dbReference type="ARBA" id="ARBA00022946"/>
    </source>
</evidence>
<dbReference type="InterPro" id="IPR006094">
    <property type="entry name" value="Oxid_FAD_bind_N"/>
</dbReference>
<dbReference type="PANTHER" id="PTHR11748">
    <property type="entry name" value="D-LACTATE DEHYDROGENASE"/>
    <property type="match status" value="1"/>
</dbReference>
<dbReference type="GeneID" id="74942112"/>
<dbReference type="InterPro" id="IPR016169">
    <property type="entry name" value="FAD-bd_PCMH_sub2"/>
</dbReference>
<dbReference type="InterPro" id="IPR004113">
    <property type="entry name" value="FAD-bd_oxidored_4_C"/>
</dbReference>